<evidence type="ECO:0000313" key="5">
    <source>
        <dbReference type="EMBL" id="KAG1301563.1"/>
    </source>
</evidence>
<dbReference type="AlphaFoldDB" id="A0A9P7BME9"/>
<keyword evidence="6" id="KW-1185">Reference proteome</keyword>
<feature type="region of interest" description="Disordered" evidence="3">
    <location>
        <begin position="260"/>
        <end position="352"/>
    </location>
</feature>
<comment type="caution">
    <text evidence="5">The sequence shown here is derived from an EMBL/GenBank/DDBJ whole genome shotgun (WGS) entry which is preliminary data.</text>
</comment>
<dbReference type="InterPro" id="IPR013762">
    <property type="entry name" value="Integrase-like_cat_sf"/>
</dbReference>
<dbReference type="Gene3D" id="3.30.70.270">
    <property type="match status" value="1"/>
</dbReference>
<dbReference type="GO" id="GO:0006310">
    <property type="term" value="P:DNA recombination"/>
    <property type="evidence" value="ECO:0007669"/>
    <property type="project" value="UniProtKB-KW"/>
</dbReference>
<dbReference type="InterPro" id="IPR010998">
    <property type="entry name" value="Integrase_recombinase_N"/>
</dbReference>
<dbReference type="EMBL" id="JAANQT010002997">
    <property type="protein sequence ID" value="KAG1301563.1"/>
    <property type="molecule type" value="Genomic_DNA"/>
</dbReference>
<gene>
    <name evidence="5" type="ORF">G6F64_011688</name>
</gene>
<evidence type="ECO:0000313" key="6">
    <source>
        <dbReference type="Proteomes" id="UP000716291"/>
    </source>
</evidence>
<dbReference type="CDD" id="cd03714">
    <property type="entry name" value="RT_DIRS1"/>
    <property type="match status" value="1"/>
</dbReference>
<dbReference type="Gene3D" id="1.10.443.10">
    <property type="entry name" value="Intergrase catalytic core"/>
    <property type="match status" value="1"/>
</dbReference>
<feature type="domain" description="Reverse transcriptase" evidence="4">
    <location>
        <begin position="1"/>
        <end position="137"/>
    </location>
</feature>
<keyword evidence="1" id="KW-0238">DNA-binding</keyword>
<dbReference type="SUPFAM" id="SSF56349">
    <property type="entry name" value="DNA breaking-rejoining enzymes"/>
    <property type="match status" value="1"/>
</dbReference>
<feature type="region of interest" description="Disordered" evidence="3">
    <location>
        <begin position="406"/>
        <end position="428"/>
    </location>
</feature>
<feature type="compositionally biased region" description="Basic and acidic residues" evidence="3">
    <location>
        <begin position="332"/>
        <end position="350"/>
    </location>
</feature>
<dbReference type="PANTHER" id="PTHR33050">
    <property type="entry name" value="REVERSE TRANSCRIPTASE DOMAIN-CONTAINING PROTEIN"/>
    <property type="match status" value="1"/>
</dbReference>
<dbReference type="InterPro" id="IPR011010">
    <property type="entry name" value="DNA_brk_join_enz"/>
</dbReference>
<evidence type="ECO:0000259" key="4">
    <source>
        <dbReference type="PROSITE" id="PS50878"/>
    </source>
</evidence>
<feature type="compositionally biased region" description="Polar residues" evidence="3">
    <location>
        <begin position="260"/>
        <end position="300"/>
    </location>
</feature>
<dbReference type="GO" id="GO:0003677">
    <property type="term" value="F:DNA binding"/>
    <property type="evidence" value="ECO:0007669"/>
    <property type="project" value="UniProtKB-KW"/>
</dbReference>
<dbReference type="GO" id="GO:0015074">
    <property type="term" value="P:DNA integration"/>
    <property type="evidence" value="ECO:0007669"/>
    <property type="project" value="InterPro"/>
</dbReference>
<dbReference type="InterPro" id="IPR043502">
    <property type="entry name" value="DNA/RNA_pol_sf"/>
</dbReference>
<protein>
    <recommendedName>
        <fullName evidence="4">Reverse transcriptase domain-containing protein</fullName>
    </recommendedName>
</protein>
<sequence length="812" mass="90876">METIQDVTRMLKANDWLTSIDLSDAFLHIPVDPTSRRYLRFHWKGQSYQFCTTPFGLSLVPWLFTKITRPILEWARSLNIRISAYLDDWIIVADSPEQSIHHTNVVLQKLRCLGWLGNLKKSILTPCQTLEHLGFSLNTIEMTAHLPGKKLRDIRRSIQQILKKPVQSPRTIHSLTMRIQAATFAILPARMYTQYLLRLKNQTVKTMKDWDLPQPLTPECLKELNWWKTNIGLCNGRNILPQTPQETIFVDASNSGWGCSISPDPQTSLKTAHGTQGSADSSSTASKPTEQDGINQNGQYDVNGVHEQTRRDSVVRSGGTGNNSLEMVSSTRDIDHSATHSRGAEPDSRLRVSSHVHQELLANQASCVPSNHSTEVGPILSGGSSQRRIQCPMVPVVQPIYPPTMEPCSSMSREDSPRTAAPGDNGDTILDLGDVVPSPAQYEPLGTDSAGPDGNSMHNPFDSVALDRSQWEAVRVETLRCRFQGNGLNESSAAILSSNLLLDNATNRSYQHGQYLFIQWASFHQISLRLFSPTDVINFLADLHRYKQYPVGTLRLARSAITHFHENPLLIRSNVDISSFLNTLTSQAPPVRLHKPTIDLLPTFQGLRKIISAATTPFPDLQRKLAFLLALTCFLRPSDLARIPYSSVTLDPSQSFMTFDVVAPKERRKRRRIIKTFKVKAHTDQAFCPVQVLLALQHHGFSSNRACDSFFIHSLKPNKSVCSSTIGSWLKEFLALSSCESHISVRSVASSLALRLGIPEDDVITMGNWASSSTFEHHYRREHLSNFGFTNTLLPADEDIFFDAEDNLQSLD</sequence>
<dbReference type="SUPFAM" id="SSF56672">
    <property type="entry name" value="DNA/RNA polymerases"/>
    <property type="match status" value="1"/>
</dbReference>
<feature type="compositionally biased region" description="Polar residues" evidence="3">
    <location>
        <begin position="322"/>
        <end position="331"/>
    </location>
</feature>
<keyword evidence="2" id="KW-0233">DNA recombination</keyword>
<proteinExistence type="predicted"/>
<dbReference type="PANTHER" id="PTHR33050:SF7">
    <property type="entry name" value="RIBONUCLEASE H"/>
    <property type="match status" value="1"/>
</dbReference>
<dbReference type="SUPFAM" id="SSF47823">
    <property type="entry name" value="lambda integrase-like, N-terminal domain"/>
    <property type="match status" value="1"/>
</dbReference>
<organism evidence="5 6">
    <name type="scientific">Rhizopus oryzae</name>
    <name type="common">Mucormycosis agent</name>
    <name type="synonym">Rhizopus arrhizus var. delemar</name>
    <dbReference type="NCBI Taxonomy" id="64495"/>
    <lineage>
        <taxon>Eukaryota</taxon>
        <taxon>Fungi</taxon>
        <taxon>Fungi incertae sedis</taxon>
        <taxon>Mucoromycota</taxon>
        <taxon>Mucoromycotina</taxon>
        <taxon>Mucoromycetes</taxon>
        <taxon>Mucorales</taxon>
        <taxon>Mucorineae</taxon>
        <taxon>Rhizopodaceae</taxon>
        <taxon>Rhizopus</taxon>
    </lineage>
</organism>
<dbReference type="Pfam" id="PF00078">
    <property type="entry name" value="RVT_1"/>
    <property type="match status" value="1"/>
</dbReference>
<dbReference type="InterPro" id="IPR052055">
    <property type="entry name" value="Hepadnavirus_pol/RT"/>
</dbReference>
<dbReference type="InterPro" id="IPR043128">
    <property type="entry name" value="Rev_trsase/Diguanyl_cyclase"/>
</dbReference>
<evidence type="ECO:0000256" key="1">
    <source>
        <dbReference type="ARBA" id="ARBA00023125"/>
    </source>
</evidence>
<dbReference type="Gene3D" id="1.10.150.130">
    <property type="match status" value="1"/>
</dbReference>
<dbReference type="InterPro" id="IPR000477">
    <property type="entry name" value="RT_dom"/>
</dbReference>
<evidence type="ECO:0000256" key="3">
    <source>
        <dbReference type="SAM" id="MobiDB-lite"/>
    </source>
</evidence>
<dbReference type="Gene3D" id="3.10.10.10">
    <property type="entry name" value="HIV Type 1 Reverse Transcriptase, subunit A, domain 1"/>
    <property type="match status" value="1"/>
</dbReference>
<accession>A0A9P7BME9</accession>
<dbReference type="Proteomes" id="UP000716291">
    <property type="component" value="Unassembled WGS sequence"/>
</dbReference>
<reference evidence="5" key="1">
    <citation type="journal article" date="2020" name="Microb. Genom.">
        <title>Genetic diversity of clinical and environmental Mucorales isolates obtained from an investigation of mucormycosis cases among solid organ transplant recipients.</title>
        <authorList>
            <person name="Nguyen M.H."/>
            <person name="Kaul D."/>
            <person name="Muto C."/>
            <person name="Cheng S.J."/>
            <person name="Richter R.A."/>
            <person name="Bruno V.M."/>
            <person name="Liu G."/>
            <person name="Beyhan S."/>
            <person name="Sundermann A.J."/>
            <person name="Mounaud S."/>
            <person name="Pasculle A.W."/>
            <person name="Nierman W.C."/>
            <person name="Driscoll E."/>
            <person name="Cumbie R."/>
            <person name="Clancy C.J."/>
            <person name="Dupont C.L."/>
        </authorList>
    </citation>
    <scope>NUCLEOTIDE SEQUENCE</scope>
    <source>
        <strain evidence="5">GL11</strain>
    </source>
</reference>
<name>A0A9P7BME9_RHIOR</name>
<dbReference type="OrthoDB" id="2286148at2759"/>
<dbReference type="PROSITE" id="PS50878">
    <property type="entry name" value="RT_POL"/>
    <property type="match status" value="1"/>
</dbReference>
<evidence type="ECO:0000256" key="2">
    <source>
        <dbReference type="ARBA" id="ARBA00023172"/>
    </source>
</evidence>